<name>A0A9P6WIQ4_9ASCO</name>
<sequence>MQLFITGSTGYIGGEILYQFLEKFPQIVIHALYREIGEDLIIKKQIRGENIKCIFGSLDDIKIIKKECEDADIIINAANFNHLKSIQIIKDVLINKRRKTLFLQISGTGKLVNNKLNNNKIFNDVKDIEEINLILNNNEYCETDKIVLSIQKMNLKFIKTAIICPPLIFGIGNGCKNKLSIQIPMMIKWFIELGNGFIINDGNYEWDHSHIFDVGSLFIKIIEKYLKNEEFFNGFKGYYFVQDGNYFNWFELSNYITNLLYSKKLIKNLKIDKLNPTEFKNKYGVSSIYWGSNCRTKGEAGRLIGWVPVKSGDAQFWSDIEDCLTYMQL</sequence>
<comment type="caution">
    <text evidence="1">The sequence shown here is derived from an EMBL/GenBank/DDBJ whole genome shotgun (WGS) entry which is preliminary data.</text>
</comment>
<dbReference type="AlphaFoldDB" id="A0A9P6WIQ4"/>
<evidence type="ECO:0008006" key="3">
    <source>
        <dbReference type="Google" id="ProtNLM"/>
    </source>
</evidence>
<dbReference type="Proteomes" id="UP000697127">
    <property type="component" value="Unassembled WGS sequence"/>
</dbReference>
<keyword evidence="2" id="KW-1185">Reference proteome</keyword>
<dbReference type="InterPro" id="IPR036291">
    <property type="entry name" value="NAD(P)-bd_dom_sf"/>
</dbReference>
<evidence type="ECO:0000313" key="2">
    <source>
        <dbReference type="Proteomes" id="UP000697127"/>
    </source>
</evidence>
<evidence type="ECO:0000313" key="1">
    <source>
        <dbReference type="EMBL" id="KAG0686803.1"/>
    </source>
</evidence>
<accession>A0A9P6WIQ4</accession>
<dbReference type="PANTHER" id="PTHR48079:SF6">
    <property type="entry name" value="NAD(P)-BINDING DOMAIN-CONTAINING PROTEIN-RELATED"/>
    <property type="match status" value="1"/>
</dbReference>
<gene>
    <name evidence="1" type="ORF">C6P40_003347</name>
</gene>
<dbReference type="Gene3D" id="3.40.50.720">
    <property type="entry name" value="NAD(P)-binding Rossmann-like Domain"/>
    <property type="match status" value="2"/>
</dbReference>
<proteinExistence type="predicted"/>
<dbReference type="EMBL" id="PUHW01000375">
    <property type="protein sequence ID" value="KAG0686803.1"/>
    <property type="molecule type" value="Genomic_DNA"/>
</dbReference>
<dbReference type="OrthoDB" id="10262413at2759"/>
<protein>
    <recommendedName>
        <fullName evidence="3">NAD-dependent epimerase/dehydratase domain-containing protein</fullName>
    </recommendedName>
</protein>
<organism evidence="1 2">
    <name type="scientific">Pichia californica</name>
    <dbReference type="NCBI Taxonomy" id="460514"/>
    <lineage>
        <taxon>Eukaryota</taxon>
        <taxon>Fungi</taxon>
        <taxon>Dikarya</taxon>
        <taxon>Ascomycota</taxon>
        <taxon>Saccharomycotina</taxon>
        <taxon>Pichiomycetes</taxon>
        <taxon>Pichiales</taxon>
        <taxon>Pichiaceae</taxon>
        <taxon>Pichia</taxon>
    </lineage>
</organism>
<dbReference type="GO" id="GO:0004029">
    <property type="term" value="F:aldehyde dehydrogenase (NAD+) activity"/>
    <property type="evidence" value="ECO:0007669"/>
    <property type="project" value="TreeGrafter"/>
</dbReference>
<dbReference type="GO" id="GO:0005737">
    <property type="term" value="C:cytoplasm"/>
    <property type="evidence" value="ECO:0007669"/>
    <property type="project" value="TreeGrafter"/>
</dbReference>
<dbReference type="PANTHER" id="PTHR48079">
    <property type="entry name" value="PROTEIN YEEZ"/>
    <property type="match status" value="1"/>
</dbReference>
<reference evidence="1" key="1">
    <citation type="submission" date="2020-11" db="EMBL/GenBank/DDBJ databases">
        <title>Kefir isolates.</title>
        <authorList>
            <person name="Marcisauskas S."/>
            <person name="Kim Y."/>
            <person name="Blasche S."/>
        </authorList>
    </citation>
    <scope>NUCLEOTIDE SEQUENCE</scope>
    <source>
        <strain evidence="1">Olga-1</strain>
    </source>
</reference>
<dbReference type="InterPro" id="IPR051783">
    <property type="entry name" value="NAD(P)-dependent_oxidoreduct"/>
</dbReference>
<dbReference type="SUPFAM" id="SSF51735">
    <property type="entry name" value="NAD(P)-binding Rossmann-fold domains"/>
    <property type="match status" value="1"/>
</dbReference>